<sequence>MMTCKINKIAERSSFDSSHELRSAHLLKPSTAITNALKSTMEDAADALGKKKATVNPIKKNIKKRLSLVSLFAGAGGMDIGFEKAGFKTVWANEYDKTISPSYQKYFPKAKFDSRSICDIPDTDLPENITGVIGGPPCQSWSEAGARRGIDDPRGKLIFEYLRVIKRTKPIFFVAENVHGFIHSRNTESFKRIIKLFENEGYAVSWKLLKASDYGVPQDRNRVFIVGYHHALNKTFKFPEILRNKPTLRDAIGDLANLKIGATKKVKNHELLDSGYSPIFMSRNRVRSWEEQSYTILATERHIPFHPQAPKMVKVEGQDLYEFAKGFENKYRRLTIRECARIQTFPDDYEFVYTNMRNAYKMIGNAVPIKLAYWIAKTIKKDLSRNDNIETANTD</sequence>
<dbReference type="GO" id="GO:0009307">
    <property type="term" value="P:DNA restriction-modification system"/>
    <property type="evidence" value="ECO:0007669"/>
    <property type="project" value="UniProtKB-KW"/>
</dbReference>
<name>J0QZQ6_9HYPH</name>
<evidence type="ECO:0000313" key="10">
    <source>
        <dbReference type="Proteomes" id="UP000008952"/>
    </source>
</evidence>
<keyword evidence="3 7" id="KW-0808">Transferase</keyword>
<comment type="similarity">
    <text evidence="7 8">Belongs to the class I-like SAM-binding methyltransferase superfamily. C5-methyltransferase family.</text>
</comment>
<dbReference type="PANTHER" id="PTHR10629:SF52">
    <property type="entry name" value="DNA (CYTOSINE-5)-METHYLTRANSFERASE 1"/>
    <property type="match status" value="1"/>
</dbReference>
<dbReference type="InterPro" id="IPR050390">
    <property type="entry name" value="C5-Methyltransferase"/>
</dbReference>
<dbReference type="Proteomes" id="UP000008952">
    <property type="component" value="Unassembled WGS sequence"/>
</dbReference>
<reference evidence="9 10" key="1">
    <citation type="submission" date="2012-03" db="EMBL/GenBank/DDBJ databases">
        <title>The Genome Sequence of Bartonella tamiae Th239.</title>
        <authorList>
            <consortium name="The Broad Institute Genome Sequencing Platform"/>
            <consortium name="The Broad Institute Genome Sequencing Center for Infectious Disease"/>
            <person name="Feldgarden M."/>
            <person name="Kirby J."/>
            <person name="Kosoy M."/>
            <person name="Birtles R."/>
            <person name="Probert W.S."/>
            <person name="Chiaraviglio L."/>
            <person name="Young S.K."/>
            <person name="Zeng Q."/>
            <person name="Gargeya S."/>
            <person name="Fitzgerald M."/>
            <person name="Haas B."/>
            <person name="Abouelleil A."/>
            <person name="Alvarado L."/>
            <person name="Arachchi H.M."/>
            <person name="Berlin A."/>
            <person name="Chapman S.B."/>
            <person name="Gearin G."/>
            <person name="Goldberg J."/>
            <person name="Griggs A."/>
            <person name="Gujja S."/>
            <person name="Hansen M."/>
            <person name="Heiman D."/>
            <person name="Howarth C."/>
            <person name="Larimer J."/>
            <person name="Lui A."/>
            <person name="MacDonald P.J.P."/>
            <person name="McCowen C."/>
            <person name="Montmayeur A."/>
            <person name="Murphy C."/>
            <person name="Neiman D."/>
            <person name="Pearson M."/>
            <person name="Priest M."/>
            <person name="Roberts A."/>
            <person name="Saif S."/>
            <person name="Shea T."/>
            <person name="Sisk P."/>
            <person name="Stolte C."/>
            <person name="Sykes S."/>
            <person name="Wortman J."/>
            <person name="Nusbaum C."/>
            <person name="Birren B."/>
        </authorList>
    </citation>
    <scope>NUCLEOTIDE SEQUENCE [LARGE SCALE GENOMIC DNA]</scope>
    <source>
        <strain evidence="9 10">Th239</strain>
    </source>
</reference>
<dbReference type="SUPFAM" id="SSF53335">
    <property type="entry name" value="S-adenosyl-L-methionine-dependent methyltransferases"/>
    <property type="match status" value="1"/>
</dbReference>
<dbReference type="PRINTS" id="PR00105">
    <property type="entry name" value="C5METTRFRASE"/>
</dbReference>
<accession>J0QZQ6</accession>
<dbReference type="NCBIfam" id="TIGR00675">
    <property type="entry name" value="dcm"/>
    <property type="match status" value="1"/>
</dbReference>
<dbReference type="Gene3D" id="3.90.120.10">
    <property type="entry name" value="DNA Methylase, subunit A, domain 2"/>
    <property type="match status" value="1"/>
</dbReference>
<dbReference type="EC" id="2.1.1.37" evidence="1"/>
<feature type="active site" evidence="7">
    <location>
        <position position="138"/>
    </location>
</feature>
<evidence type="ECO:0000256" key="3">
    <source>
        <dbReference type="ARBA" id="ARBA00022679"/>
    </source>
</evidence>
<organism evidence="9 10">
    <name type="scientific">Bartonella tamiae Th239</name>
    <dbReference type="NCBI Taxonomy" id="1094558"/>
    <lineage>
        <taxon>Bacteria</taxon>
        <taxon>Pseudomonadati</taxon>
        <taxon>Pseudomonadota</taxon>
        <taxon>Alphaproteobacteria</taxon>
        <taxon>Hyphomicrobiales</taxon>
        <taxon>Bartonellaceae</taxon>
        <taxon>Bartonella</taxon>
    </lineage>
</organism>
<dbReference type="GO" id="GO:0003677">
    <property type="term" value="F:DNA binding"/>
    <property type="evidence" value="ECO:0007669"/>
    <property type="project" value="TreeGrafter"/>
</dbReference>
<comment type="caution">
    <text evidence="9">The sequence shown here is derived from an EMBL/GenBank/DDBJ whole genome shotgun (WGS) entry which is preliminary data.</text>
</comment>
<dbReference type="EMBL" id="AIMB01000001">
    <property type="protein sequence ID" value="EJF91651.1"/>
    <property type="molecule type" value="Genomic_DNA"/>
</dbReference>
<dbReference type="InterPro" id="IPR029063">
    <property type="entry name" value="SAM-dependent_MTases_sf"/>
</dbReference>
<evidence type="ECO:0000256" key="8">
    <source>
        <dbReference type="RuleBase" id="RU000416"/>
    </source>
</evidence>
<dbReference type="CDD" id="cd00315">
    <property type="entry name" value="Cyt_C5_DNA_methylase"/>
    <property type="match status" value="1"/>
</dbReference>
<evidence type="ECO:0000256" key="5">
    <source>
        <dbReference type="ARBA" id="ARBA00022747"/>
    </source>
</evidence>
<dbReference type="PANTHER" id="PTHR10629">
    <property type="entry name" value="CYTOSINE-SPECIFIC METHYLTRANSFERASE"/>
    <property type="match status" value="1"/>
</dbReference>
<comment type="catalytic activity">
    <reaction evidence="6">
        <text>a 2'-deoxycytidine in DNA + S-adenosyl-L-methionine = a 5-methyl-2'-deoxycytidine in DNA + S-adenosyl-L-homocysteine + H(+)</text>
        <dbReference type="Rhea" id="RHEA:13681"/>
        <dbReference type="Rhea" id="RHEA-COMP:11369"/>
        <dbReference type="Rhea" id="RHEA-COMP:11370"/>
        <dbReference type="ChEBI" id="CHEBI:15378"/>
        <dbReference type="ChEBI" id="CHEBI:57856"/>
        <dbReference type="ChEBI" id="CHEBI:59789"/>
        <dbReference type="ChEBI" id="CHEBI:85452"/>
        <dbReference type="ChEBI" id="CHEBI:85454"/>
        <dbReference type="EC" id="2.1.1.37"/>
    </reaction>
</comment>
<dbReference type="HOGENOM" id="CLU_006958_2_0_5"/>
<dbReference type="STRING" id="1094558.ME5_00030"/>
<evidence type="ECO:0000256" key="7">
    <source>
        <dbReference type="PROSITE-ProRule" id="PRU01016"/>
    </source>
</evidence>
<gene>
    <name evidence="9" type="ORF">ME5_00030</name>
</gene>
<keyword evidence="2 7" id="KW-0489">Methyltransferase</keyword>
<dbReference type="GO" id="GO:0003886">
    <property type="term" value="F:DNA (cytosine-5-)-methyltransferase activity"/>
    <property type="evidence" value="ECO:0007669"/>
    <property type="project" value="UniProtKB-EC"/>
</dbReference>
<keyword evidence="5" id="KW-0680">Restriction system</keyword>
<dbReference type="PATRIC" id="fig|1094558.3.peg.31"/>
<evidence type="ECO:0000313" key="9">
    <source>
        <dbReference type="EMBL" id="EJF91651.1"/>
    </source>
</evidence>
<dbReference type="AlphaFoldDB" id="J0QZQ6"/>
<dbReference type="GO" id="GO:0032259">
    <property type="term" value="P:methylation"/>
    <property type="evidence" value="ECO:0007669"/>
    <property type="project" value="UniProtKB-KW"/>
</dbReference>
<dbReference type="GO" id="GO:0044027">
    <property type="term" value="P:negative regulation of gene expression via chromosomal CpG island methylation"/>
    <property type="evidence" value="ECO:0007669"/>
    <property type="project" value="TreeGrafter"/>
</dbReference>
<keyword evidence="10" id="KW-1185">Reference proteome</keyword>
<evidence type="ECO:0000256" key="6">
    <source>
        <dbReference type="ARBA" id="ARBA00047422"/>
    </source>
</evidence>
<keyword evidence="4 7" id="KW-0949">S-adenosyl-L-methionine</keyword>
<proteinExistence type="inferred from homology"/>
<dbReference type="InterPro" id="IPR031303">
    <property type="entry name" value="C5_meth_CS"/>
</dbReference>
<protein>
    <recommendedName>
        <fullName evidence="1">DNA (cytosine-5-)-methyltransferase</fullName>
        <ecNumber evidence="1">2.1.1.37</ecNumber>
    </recommendedName>
</protein>
<dbReference type="InterPro" id="IPR001525">
    <property type="entry name" value="C5_MeTfrase"/>
</dbReference>
<evidence type="ECO:0000256" key="4">
    <source>
        <dbReference type="ARBA" id="ARBA00022691"/>
    </source>
</evidence>
<dbReference type="eggNOG" id="COG0270">
    <property type="taxonomic scope" value="Bacteria"/>
</dbReference>
<dbReference type="PROSITE" id="PS00095">
    <property type="entry name" value="C5_MTASE_2"/>
    <property type="match status" value="1"/>
</dbReference>
<evidence type="ECO:0000256" key="2">
    <source>
        <dbReference type="ARBA" id="ARBA00022603"/>
    </source>
</evidence>
<dbReference type="Gene3D" id="3.40.50.150">
    <property type="entry name" value="Vaccinia Virus protein VP39"/>
    <property type="match status" value="1"/>
</dbReference>
<evidence type="ECO:0000256" key="1">
    <source>
        <dbReference type="ARBA" id="ARBA00011975"/>
    </source>
</evidence>
<dbReference type="RefSeq" id="WP_008037264.1">
    <property type="nucleotide sequence ID" value="NZ_JH725147.1"/>
</dbReference>
<dbReference type="PROSITE" id="PS51679">
    <property type="entry name" value="SAM_MT_C5"/>
    <property type="match status" value="1"/>
</dbReference>
<dbReference type="Pfam" id="PF00145">
    <property type="entry name" value="DNA_methylase"/>
    <property type="match status" value="1"/>
</dbReference>